<dbReference type="InterPro" id="IPR009057">
    <property type="entry name" value="Homeodomain-like_sf"/>
</dbReference>
<dbReference type="Pfam" id="PF00440">
    <property type="entry name" value="TetR_N"/>
    <property type="match status" value="1"/>
</dbReference>
<sequence length="196" mass="22443">MTETTAQKSADGRRQRTERSRAAIVAAAVELVNAGVLIPTAQQIAERAGVGLRTFFRHFDDMSTLFVAVDETIRDKYIALTLGGDRNGTIEERIEHAVEQHAEVYEQNSNIILTTAAQRWKYDFLRKNYAKIQRGLRKDLDDWLPEITKLDKAYREAVDAIASFEMWHRLREHQGLSKSTSREIITTLLKDILARQ</sequence>
<dbReference type="Gene3D" id="1.10.357.10">
    <property type="entry name" value="Tetracycline Repressor, domain 2"/>
    <property type="match status" value="1"/>
</dbReference>
<comment type="caution">
    <text evidence="4">The sequence shown here is derived from an EMBL/GenBank/DDBJ whole genome shotgun (WGS) entry which is preliminary data.</text>
</comment>
<feature type="DNA-binding region" description="H-T-H motif" evidence="2">
    <location>
        <begin position="40"/>
        <end position="59"/>
    </location>
</feature>
<dbReference type="PANTHER" id="PTHR30055">
    <property type="entry name" value="HTH-TYPE TRANSCRIPTIONAL REGULATOR RUTR"/>
    <property type="match status" value="1"/>
</dbReference>
<dbReference type="InterPro" id="IPR050109">
    <property type="entry name" value="HTH-type_TetR-like_transc_reg"/>
</dbReference>
<evidence type="ECO:0000256" key="2">
    <source>
        <dbReference type="PROSITE-ProRule" id="PRU00335"/>
    </source>
</evidence>
<evidence type="ECO:0000256" key="1">
    <source>
        <dbReference type="ARBA" id="ARBA00023125"/>
    </source>
</evidence>
<keyword evidence="5" id="KW-1185">Reference proteome</keyword>
<feature type="domain" description="HTH tetR-type" evidence="3">
    <location>
        <begin position="18"/>
        <end position="77"/>
    </location>
</feature>
<dbReference type="InterPro" id="IPR023772">
    <property type="entry name" value="DNA-bd_HTH_TetR-type_CS"/>
</dbReference>
<evidence type="ECO:0000313" key="4">
    <source>
        <dbReference type="EMBL" id="NKI16714.1"/>
    </source>
</evidence>
<dbReference type="EMBL" id="JAAWWK010000002">
    <property type="protein sequence ID" value="NKI16714.1"/>
    <property type="molecule type" value="Genomic_DNA"/>
</dbReference>
<evidence type="ECO:0000313" key="5">
    <source>
        <dbReference type="Proteomes" id="UP000765845"/>
    </source>
</evidence>
<proteinExistence type="predicted"/>
<dbReference type="InterPro" id="IPR001647">
    <property type="entry name" value="HTH_TetR"/>
</dbReference>
<dbReference type="RefSeq" id="WP_168449269.1">
    <property type="nucleotide sequence ID" value="NZ_JAAWWK010000002.1"/>
</dbReference>
<gene>
    <name evidence="4" type="ORF">HCU74_04680</name>
</gene>
<keyword evidence="1 2" id="KW-0238">DNA-binding</keyword>
<dbReference type="SUPFAM" id="SSF46689">
    <property type="entry name" value="Homeodomain-like"/>
    <property type="match status" value="1"/>
</dbReference>
<protein>
    <submittedName>
        <fullName evidence="4">TetR/AcrR family transcriptional regulator</fullName>
    </submittedName>
</protein>
<name>A0ABX1GC14_9GAMM</name>
<dbReference type="PANTHER" id="PTHR30055:SF226">
    <property type="entry name" value="HTH-TYPE TRANSCRIPTIONAL REGULATOR PKSA"/>
    <property type="match status" value="1"/>
</dbReference>
<dbReference type="PROSITE" id="PS50977">
    <property type="entry name" value="HTH_TETR_2"/>
    <property type="match status" value="1"/>
</dbReference>
<dbReference type="PROSITE" id="PS01081">
    <property type="entry name" value="HTH_TETR_1"/>
    <property type="match status" value="1"/>
</dbReference>
<reference evidence="4 5" key="1">
    <citation type="submission" date="2020-04" db="EMBL/GenBank/DDBJ databases">
        <authorList>
            <person name="Yoon J."/>
        </authorList>
    </citation>
    <scope>NUCLEOTIDE SEQUENCE [LARGE SCALE GENOMIC DNA]</scope>
    <source>
        <strain evidence="4 5">KMU-166</strain>
    </source>
</reference>
<organism evidence="4 5">
    <name type="scientific">Spongiibacter thalassae</name>
    <dbReference type="NCBI Taxonomy" id="2721624"/>
    <lineage>
        <taxon>Bacteria</taxon>
        <taxon>Pseudomonadati</taxon>
        <taxon>Pseudomonadota</taxon>
        <taxon>Gammaproteobacteria</taxon>
        <taxon>Cellvibrionales</taxon>
        <taxon>Spongiibacteraceae</taxon>
        <taxon>Spongiibacter</taxon>
    </lineage>
</organism>
<dbReference type="Proteomes" id="UP000765845">
    <property type="component" value="Unassembled WGS sequence"/>
</dbReference>
<evidence type="ECO:0000259" key="3">
    <source>
        <dbReference type="PROSITE" id="PS50977"/>
    </source>
</evidence>
<accession>A0ABX1GC14</accession>